<feature type="region of interest" description="Disordered" evidence="1">
    <location>
        <begin position="81"/>
        <end position="156"/>
    </location>
</feature>
<comment type="caution">
    <text evidence="2">The sequence shown here is derived from an EMBL/GenBank/DDBJ whole genome shotgun (WGS) entry which is preliminary data.</text>
</comment>
<evidence type="ECO:0000256" key="1">
    <source>
        <dbReference type="SAM" id="MobiDB-lite"/>
    </source>
</evidence>
<proteinExistence type="predicted"/>
<dbReference type="Proteomes" id="UP001153269">
    <property type="component" value="Unassembled WGS sequence"/>
</dbReference>
<dbReference type="AlphaFoldDB" id="A0A9N7Y6Y7"/>
<keyword evidence="3" id="KW-1185">Reference proteome</keyword>
<feature type="compositionally biased region" description="Basic and acidic residues" evidence="1">
    <location>
        <begin position="91"/>
        <end position="107"/>
    </location>
</feature>
<protein>
    <submittedName>
        <fullName evidence="2">Uncharacterized protein</fullName>
    </submittedName>
</protein>
<sequence length="156" mass="17436">MERYVYSELNSAQLLVVEQQDWQTSLWEDNAIQTPSCSSWAHRQRPLQAHVTCCPTDHQVEDPLLFTLLLDSDFIQELGRRRRNSECECDPPEKIQRAEELSVRSEELQSAGGGGPPAGQASPQQTAKPHAPSESLRGMLGTPVAHTLKPEQCRSC</sequence>
<dbReference type="EMBL" id="CADEAL010000131">
    <property type="protein sequence ID" value="CAB1414948.1"/>
    <property type="molecule type" value="Genomic_DNA"/>
</dbReference>
<accession>A0A9N7Y6Y7</accession>
<organism evidence="2 3">
    <name type="scientific">Pleuronectes platessa</name>
    <name type="common">European plaice</name>
    <dbReference type="NCBI Taxonomy" id="8262"/>
    <lineage>
        <taxon>Eukaryota</taxon>
        <taxon>Metazoa</taxon>
        <taxon>Chordata</taxon>
        <taxon>Craniata</taxon>
        <taxon>Vertebrata</taxon>
        <taxon>Euteleostomi</taxon>
        <taxon>Actinopterygii</taxon>
        <taxon>Neopterygii</taxon>
        <taxon>Teleostei</taxon>
        <taxon>Neoteleostei</taxon>
        <taxon>Acanthomorphata</taxon>
        <taxon>Carangaria</taxon>
        <taxon>Pleuronectiformes</taxon>
        <taxon>Pleuronectoidei</taxon>
        <taxon>Pleuronectidae</taxon>
        <taxon>Pleuronectes</taxon>
    </lineage>
</organism>
<evidence type="ECO:0000313" key="2">
    <source>
        <dbReference type="EMBL" id="CAB1414948.1"/>
    </source>
</evidence>
<gene>
    <name evidence="2" type="ORF">PLEPLA_LOCUS2661</name>
</gene>
<reference evidence="2" key="1">
    <citation type="submission" date="2020-03" db="EMBL/GenBank/DDBJ databases">
        <authorList>
            <person name="Weist P."/>
        </authorList>
    </citation>
    <scope>NUCLEOTIDE SEQUENCE</scope>
</reference>
<name>A0A9N7Y6Y7_PLEPL</name>
<evidence type="ECO:0000313" key="3">
    <source>
        <dbReference type="Proteomes" id="UP001153269"/>
    </source>
</evidence>